<keyword evidence="1" id="KW-1185">Reference proteome</keyword>
<dbReference type="AlphaFoldDB" id="A0A915ARW7"/>
<protein>
    <submittedName>
        <fullName evidence="2">Uncharacterized protein</fullName>
    </submittedName>
</protein>
<proteinExistence type="predicted"/>
<evidence type="ECO:0000313" key="1">
    <source>
        <dbReference type="Proteomes" id="UP000887569"/>
    </source>
</evidence>
<organism evidence="1 2">
    <name type="scientific">Parascaris univalens</name>
    <name type="common">Nematode worm</name>
    <dbReference type="NCBI Taxonomy" id="6257"/>
    <lineage>
        <taxon>Eukaryota</taxon>
        <taxon>Metazoa</taxon>
        <taxon>Ecdysozoa</taxon>
        <taxon>Nematoda</taxon>
        <taxon>Chromadorea</taxon>
        <taxon>Rhabditida</taxon>
        <taxon>Spirurina</taxon>
        <taxon>Ascaridomorpha</taxon>
        <taxon>Ascaridoidea</taxon>
        <taxon>Ascarididae</taxon>
        <taxon>Parascaris</taxon>
    </lineage>
</organism>
<name>A0A915ARW7_PARUN</name>
<reference evidence="2" key="1">
    <citation type="submission" date="2022-11" db="UniProtKB">
        <authorList>
            <consortium name="WormBaseParasite"/>
        </authorList>
    </citation>
    <scope>IDENTIFICATION</scope>
</reference>
<dbReference type="Proteomes" id="UP000887569">
    <property type="component" value="Unplaced"/>
</dbReference>
<accession>A0A915ARW7</accession>
<sequence>MSYRSTRSLLEEMHHFQDGSPSGWIGFRMHHFQICRVFDPENLYSFFDKDRHYNDYAMKCFQKVYSEIVQENYANGIIG</sequence>
<evidence type="ECO:0000313" key="2">
    <source>
        <dbReference type="WBParaSite" id="PgR012_g016_t01"/>
    </source>
</evidence>
<dbReference type="WBParaSite" id="PgR012_g016_t01">
    <property type="protein sequence ID" value="PgR012_g016_t01"/>
    <property type="gene ID" value="PgR012_g016"/>
</dbReference>